<keyword evidence="2" id="KW-1185">Reference proteome</keyword>
<name>A0ABW1JRZ3_9NOCA</name>
<organism evidence="1 2">
    <name type="scientific">Nocardia lasii</name>
    <dbReference type="NCBI Taxonomy" id="1616107"/>
    <lineage>
        <taxon>Bacteria</taxon>
        <taxon>Bacillati</taxon>
        <taxon>Actinomycetota</taxon>
        <taxon>Actinomycetes</taxon>
        <taxon>Mycobacteriales</taxon>
        <taxon>Nocardiaceae</taxon>
        <taxon>Nocardia</taxon>
    </lineage>
</organism>
<comment type="caution">
    <text evidence="1">The sequence shown here is derived from an EMBL/GenBank/DDBJ whole genome shotgun (WGS) entry which is preliminary data.</text>
</comment>
<dbReference type="RefSeq" id="WP_378602890.1">
    <property type="nucleotide sequence ID" value="NZ_JBHSQN010000004.1"/>
</dbReference>
<accession>A0ABW1JRZ3</accession>
<sequence>MPHIFAGGEAPFSPSGMTKNGNVTTGGATVFTVVPGWTADTVGYPGSVVSGNGLQTQSGADATPIVANVAYSGAGMAGNFQARLVLNGTTVIATGAVVTGNQGTMVVSTTAAIAPGDVVTVETTHNVSTPLWYATITGSAATFLRIG</sequence>
<evidence type="ECO:0000313" key="2">
    <source>
        <dbReference type="Proteomes" id="UP001596223"/>
    </source>
</evidence>
<evidence type="ECO:0000313" key="1">
    <source>
        <dbReference type="EMBL" id="MFC6011368.1"/>
    </source>
</evidence>
<gene>
    <name evidence="1" type="ORF">ACFP3H_09930</name>
</gene>
<protein>
    <submittedName>
        <fullName evidence="1">Uncharacterized protein</fullName>
    </submittedName>
</protein>
<dbReference type="Proteomes" id="UP001596223">
    <property type="component" value="Unassembled WGS sequence"/>
</dbReference>
<proteinExistence type="predicted"/>
<reference evidence="2" key="1">
    <citation type="journal article" date="2019" name="Int. J. Syst. Evol. Microbiol.">
        <title>The Global Catalogue of Microorganisms (GCM) 10K type strain sequencing project: providing services to taxonomists for standard genome sequencing and annotation.</title>
        <authorList>
            <consortium name="The Broad Institute Genomics Platform"/>
            <consortium name="The Broad Institute Genome Sequencing Center for Infectious Disease"/>
            <person name="Wu L."/>
            <person name="Ma J."/>
        </authorList>
    </citation>
    <scope>NUCLEOTIDE SEQUENCE [LARGE SCALE GENOMIC DNA]</scope>
    <source>
        <strain evidence="2">CCUG 36956</strain>
    </source>
</reference>
<dbReference type="EMBL" id="JBHSQN010000004">
    <property type="protein sequence ID" value="MFC6011368.1"/>
    <property type="molecule type" value="Genomic_DNA"/>
</dbReference>